<evidence type="ECO:0000313" key="3">
    <source>
        <dbReference type="Proteomes" id="UP000600588"/>
    </source>
</evidence>
<feature type="signal peptide" evidence="1">
    <location>
        <begin position="1"/>
        <end position="30"/>
    </location>
</feature>
<gene>
    <name evidence="2" type="ORF">ICJ83_01020</name>
</gene>
<dbReference type="EMBL" id="JACVXB010000001">
    <property type="protein sequence ID" value="MBD0830703.1"/>
    <property type="molecule type" value="Genomic_DNA"/>
</dbReference>
<proteinExistence type="predicted"/>
<accession>A0A8J6Q5I0</accession>
<feature type="chain" id="PRO_5035177661" description="SusE outer membrane protein domain-containing protein" evidence="1">
    <location>
        <begin position="31"/>
        <end position="322"/>
    </location>
</feature>
<comment type="caution">
    <text evidence="2">The sequence shown here is derived from an EMBL/GenBank/DDBJ whole genome shotgun (WGS) entry which is preliminary data.</text>
</comment>
<keyword evidence="3" id="KW-1185">Reference proteome</keyword>
<sequence length="322" mass="35100">MKNIFKYNVNKLMALCLTAFTLLLSFSCSDDDKDNLNDFLETGGFPRFEVTPPAAVGVNQVSDVNYSFTILDANKNLASYDLKLYADLAGSRTDTVDVVVLNSFPSSLNYTASDLATLLGITVDDIGFGDTFYFTASVVTVDGVEYNGAERLDYDDNDTEDPSDFTFTGGGVTNDLLDEAGYRQAFEFDFVILCPSVDLSTLTGTFDVTYDWFFEDDPWQVEVVAGPGANQLTIKDMYGPYTGQMGYDVIIDVNPTTGAISTDKQGVFDTNAFGWGYGECRVETGAGTNYVFSCTGNIALFLQWTVDLGSFGSGPFLLKKAD</sequence>
<name>A0A8J6Q5I0_9FLAO</name>
<evidence type="ECO:0000313" key="2">
    <source>
        <dbReference type="EMBL" id="MBD0830703.1"/>
    </source>
</evidence>
<dbReference type="Proteomes" id="UP000600588">
    <property type="component" value="Unassembled WGS sequence"/>
</dbReference>
<evidence type="ECO:0008006" key="4">
    <source>
        <dbReference type="Google" id="ProtNLM"/>
    </source>
</evidence>
<organism evidence="2 3">
    <name type="scientific">Aestuariibaculum sediminum</name>
    <dbReference type="NCBI Taxonomy" id="2770637"/>
    <lineage>
        <taxon>Bacteria</taxon>
        <taxon>Pseudomonadati</taxon>
        <taxon>Bacteroidota</taxon>
        <taxon>Flavobacteriia</taxon>
        <taxon>Flavobacteriales</taxon>
        <taxon>Flavobacteriaceae</taxon>
    </lineage>
</organism>
<protein>
    <recommendedName>
        <fullName evidence="4">SusE outer membrane protein domain-containing protein</fullName>
    </recommendedName>
</protein>
<evidence type="ECO:0000256" key="1">
    <source>
        <dbReference type="SAM" id="SignalP"/>
    </source>
</evidence>
<keyword evidence="1" id="KW-0732">Signal</keyword>
<dbReference type="AlphaFoldDB" id="A0A8J6Q5I0"/>
<dbReference type="RefSeq" id="WP_188228495.1">
    <property type="nucleotide sequence ID" value="NZ_JACVXB010000001.1"/>
</dbReference>
<dbReference type="PROSITE" id="PS51257">
    <property type="entry name" value="PROKAR_LIPOPROTEIN"/>
    <property type="match status" value="1"/>
</dbReference>
<reference evidence="2 3" key="1">
    <citation type="submission" date="2020-09" db="EMBL/GenBank/DDBJ databases">
        <title>TT11 complete genome.</title>
        <authorList>
            <person name="Wu Z."/>
        </authorList>
    </citation>
    <scope>NUCLEOTIDE SEQUENCE [LARGE SCALE GENOMIC DNA]</scope>
    <source>
        <strain evidence="2 3">TT11</strain>
    </source>
</reference>